<evidence type="ECO:0000259" key="5">
    <source>
        <dbReference type="PROSITE" id="PS51192"/>
    </source>
</evidence>
<dbReference type="Gene3D" id="3.40.50.10810">
    <property type="entry name" value="Tandem AAA-ATPase domain"/>
    <property type="match status" value="1"/>
</dbReference>
<protein>
    <submittedName>
        <fullName evidence="7">SNF2 family DNA/RNA helicase</fullName>
    </submittedName>
</protein>
<evidence type="ECO:0000256" key="2">
    <source>
        <dbReference type="ARBA" id="ARBA00022806"/>
    </source>
</evidence>
<dbReference type="InterPro" id="IPR014001">
    <property type="entry name" value="Helicase_ATP-bd"/>
</dbReference>
<dbReference type="KEGG" id="tig:THII_0842"/>
<accession>A0A090AE12</accession>
<organism evidence="7 8">
    <name type="scientific">Thioploca ingrica</name>
    <dbReference type="NCBI Taxonomy" id="40754"/>
    <lineage>
        <taxon>Bacteria</taxon>
        <taxon>Pseudomonadati</taxon>
        <taxon>Pseudomonadota</taxon>
        <taxon>Gammaproteobacteria</taxon>
        <taxon>Thiotrichales</taxon>
        <taxon>Thiotrichaceae</taxon>
        <taxon>Thioploca</taxon>
    </lineage>
</organism>
<dbReference type="AlphaFoldDB" id="A0A090AE12"/>
<dbReference type="Gene3D" id="3.40.50.300">
    <property type="entry name" value="P-loop containing nucleotide triphosphate hydrolases"/>
    <property type="match status" value="1"/>
</dbReference>
<dbReference type="GO" id="GO:0008270">
    <property type="term" value="F:zinc ion binding"/>
    <property type="evidence" value="ECO:0007669"/>
    <property type="project" value="UniProtKB-KW"/>
</dbReference>
<dbReference type="CDD" id="cd18793">
    <property type="entry name" value="SF2_C_SNF"/>
    <property type="match status" value="1"/>
</dbReference>
<dbReference type="PROSITE" id="PS50966">
    <property type="entry name" value="ZF_SWIM"/>
    <property type="match status" value="1"/>
</dbReference>
<reference evidence="7 8" key="1">
    <citation type="journal article" date="2014" name="ISME J.">
        <title>Ecophysiology of Thioploca ingrica as revealed by the complete genome sequence supplemented with proteomic evidence.</title>
        <authorList>
            <person name="Kojima H."/>
            <person name="Ogura Y."/>
            <person name="Yamamoto N."/>
            <person name="Togashi T."/>
            <person name="Mori H."/>
            <person name="Watanabe T."/>
            <person name="Nemoto F."/>
            <person name="Kurokawa K."/>
            <person name="Hayashi T."/>
            <person name="Fukui M."/>
        </authorList>
    </citation>
    <scope>NUCLEOTIDE SEQUENCE [LARGE SCALE GENOMIC DNA]</scope>
</reference>
<evidence type="ECO:0000313" key="7">
    <source>
        <dbReference type="EMBL" id="BAP55139.1"/>
    </source>
</evidence>
<dbReference type="InterPro" id="IPR007527">
    <property type="entry name" value="Znf_SWIM"/>
</dbReference>
<dbReference type="InterPro" id="IPR038718">
    <property type="entry name" value="SNF2-like_sf"/>
</dbReference>
<dbReference type="InterPro" id="IPR000330">
    <property type="entry name" value="SNF2_N"/>
</dbReference>
<dbReference type="GO" id="GO:0005524">
    <property type="term" value="F:ATP binding"/>
    <property type="evidence" value="ECO:0007669"/>
    <property type="project" value="InterPro"/>
</dbReference>
<dbReference type="Pfam" id="PF00271">
    <property type="entry name" value="Helicase_C"/>
    <property type="match status" value="1"/>
</dbReference>
<feature type="domain" description="Helicase C-terminal" evidence="6">
    <location>
        <begin position="1005"/>
        <end position="1165"/>
    </location>
</feature>
<dbReference type="InterPro" id="IPR049730">
    <property type="entry name" value="SNF2/RAD54-like_C"/>
</dbReference>
<dbReference type="PANTHER" id="PTHR10799">
    <property type="entry name" value="SNF2/RAD54 HELICASE FAMILY"/>
    <property type="match status" value="1"/>
</dbReference>
<name>A0A090AE12_9GAMM</name>
<evidence type="ECO:0000259" key="4">
    <source>
        <dbReference type="PROSITE" id="PS50966"/>
    </source>
</evidence>
<dbReference type="SMART" id="SM00487">
    <property type="entry name" value="DEXDc"/>
    <property type="match status" value="1"/>
</dbReference>
<dbReference type="InterPro" id="IPR001650">
    <property type="entry name" value="Helicase_C-like"/>
</dbReference>
<sequence length="1177" mass="134988">MMMQSNVPAHHFSCKPKSEGNIILIPFTQADIRRAIAENAFRVGFTYWLQGNILEINAKTDKQGFDLLTAKVRGTKHNRYHVNIKISLDAQGQVQFEGHCSCLEGIHCAHMAAVLFYVLNNKTSPVYSQPLSNKVADVIPGRKPPSYSNSTHPLPPAVDSSLFFEPSLNSWLARLTQAALETTLPNTYPEHIKQRILYLFDLKKKGDKQYLQLAVVSARQLRNGHYGKTYHLRSTAADYVLPIDKSLLTALEPFKINRPYQLIYQLQNLANVDTLKQILATGRCHWQDQDQPPLALGTVRTARPAWEVNEEGIQYLLYKVTEGADVILPLSPPWYIDIQSNLCGPLETGLPCHLASTLLEAPPLKPLQAEAVRHQLAKYLPYIPQPHRFQQVYHQGIKPTIHLYLFNQVFPVVRQHRWEHYSDNLEISIARLAFAYENRIINAYAQTLPVLNAFDEKENQLIQIERDLQLEQAAKNLLTTTGFKLLTEHHWYHHIESAEEHQRMLFLAPTTDPSSIEQTLLNFSLDEIPKLRAMGWQVEMAPNYSFRVVEPEFIEEWYAKIDEHSGVNWFGFELGIRVEGQTIKLLPLLVQLLREMVQVHQLNKLTQLPEDTLLRLRLEDGRILPMPVGRVRNILQVLLELVDKNPLDHHDQLRLGTVRAAQLSELEAAMGLPLQWQGGEKLRELGHKLNDVNAIAPVTIPPQFKTTLRGYQQEGLNWLQFLREYGLAGILADDMGLGKTIQALAHILTEKTQGRLTQPALVITPTSLVLNWQREAQRFAPDLKVLALQGPERQKEFEKIASADLVLTTYALLHRDQEILLSHQYHLLILDEAQNIKNPRAQITQIVYQIRANHRLCLTGTPLENNLRELWSLFHFLTPGLLGEYRHFHRVFRTPIEKEGDSTRRAILSQRIRPFLLRRTKEVVIQELPPKNEIIRLVELESEQRDLYETIRLSLHEKVCKEVAEKGIARSQIIILDALLKLRQLCCDPRLLKLESVQSVHQSAKLKLLMDLVPEMVAEGRKILLFSQFTTMLDLIAEEFKKHQLAYVKLTGRTQNRDQVIDYFQSGKVPIFLISLKAGGTGLNLTAADTVIHYDPWWNPAVEMQATDRAHRIGQDKPVFVYKLLTAGTVEEKIQELQLRKQQLIDAIFSDDNHSKIQLSPEDLDILFQPVDNHFLR</sequence>
<dbReference type="Pfam" id="PF00176">
    <property type="entry name" value="SNF2-rel_dom"/>
    <property type="match status" value="1"/>
</dbReference>
<keyword evidence="2 7" id="KW-0547">Nucleotide-binding</keyword>
<dbReference type="SMART" id="SM00490">
    <property type="entry name" value="HELICc"/>
    <property type="match status" value="1"/>
</dbReference>
<dbReference type="SUPFAM" id="SSF52540">
    <property type="entry name" value="P-loop containing nucleoside triphosphate hydrolases"/>
    <property type="match status" value="2"/>
</dbReference>
<keyword evidence="1" id="KW-0378">Hydrolase</keyword>
<dbReference type="EMBL" id="AP014633">
    <property type="protein sequence ID" value="BAP55139.1"/>
    <property type="molecule type" value="Genomic_DNA"/>
</dbReference>
<dbReference type="CDD" id="cd18012">
    <property type="entry name" value="DEXQc_arch_SWI2_SNF2"/>
    <property type="match status" value="1"/>
</dbReference>
<keyword evidence="8" id="KW-1185">Reference proteome</keyword>
<dbReference type="PROSITE" id="PS51194">
    <property type="entry name" value="HELICASE_CTER"/>
    <property type="match status" value="1"/>
</dbReference>
<keyword evidence="3" id="KW-0479">Metal-binding</keyword>
<evidence type="ECO:0000259" key="6">
    <source>
        <dbReference type="PROSITE" id="PS51194"/>
    </source>
</evidence>
<evidence type="ECO:0000313" key="8">
    <source>
        <dbReference type="Proteomes" id="UP000031623"/>
    </source>
</evidence>
<dbReference type="InterPro" id="IPR027417">
    <property type="entry name" value="P-loop_NTPase"/>
</dbReference>
<dbReference type="Proteomes" id="UP000031623">
    <property type="component" value="Chromosome"/>
</dbReference>
<evidence type="ECO:0000256" key="1">
    <source>
        <dbReference type="ARBA" id="ARBA00022801"/>
    </source>
</evidence>
<dbReference type="HOGENOM" id="CLU_000315_21_0_6"/>
<keyword evidence="2 7" id="KW-0347">Helicase</keyword>
<dbReference type="OrthoDB" id="9772064at2"/>
<dbReference type="GO" id="GO:0016787">
    <property type="term" value="F:hydrolase activity"/>
    <property type="evidence" value="ECO:0007669"/>
    <property type="project" value="UniProtKB-KW"/>
</dbReference>
<keyword evidence="3" id="KW-0863">Zinc-finger</keyword>
<gene>
    <name evidence="7" type="ORF">THII_0842</name>
</gene>
<dbReference type="STRING" id="40754.THII_0842"/>
<dbReference type="GO" id="GO:0004386">
    <property type="term" value="F:helicase activity"/>
    <property type="evidence" value="ECO:0007669"/>
    <property type="project" value="UniProtKB-KW"/>
</dbReference>
<evidence type="ECO:0000256" key="3">
    <source>
        <dbReference type="PROSITE-ProRule" id="PRU00325"/>
    </source>
</evidence>
<feature type="domain" description="SWIM-type" evidence="4">
    <location>
        <begin position="80"/>
        <end position="119"/>
    </location>
</feature>
<dbReference type="PROSITE" id="PS51192">
    <property type="entry name" value="HELICASE_ATP_BIND_1"/>
    <property type="match status" value="1"/>
</dbReference>
<keyword evidence="2 7" id="KW-0067">ATP-binding</keyword>
<feature type="domain" description="Helicase ATP-binding" evidence="5">
    <location>
        <begin position="720"/>
        <end position="880"/>
    </location>
</feature>
<proteinExistence type="predicted"/>
<keyword evidence="3" id="KW-0862">Zinc</keyword>